<feature type="domain" description="MATH" evidence="2">
    <location>
        <begin position="7"/>
        <end position="137"/>
    </location>
</feature>
<organism evidence="3 4">
    <name type="scientific">Araneus ventricosus</name>
    <name type="common">Orbweaver spider</name>
    <name type="synonym">Epeira ventricosa</name>
    <dbReference type="NCBI Taxonomy" id="182803"/>
    <lineage>
        <taxon>Eukaryota</taxon>
        <taxon>Metazoa</taxon>
        <taxon>Ecdysozoa</taxon>
        <taxon>Arthropoda</taxon>
        <taxon>Chelicerata</taxon>
        <taxon>Arachnida</taxon>
        <taxon>Araneae</taxon>
        <taxon>Araneomorphae</taxon>
        <taxon>Entelegynae</taxon>
        <taxon>Araneoidea</taxon>
        <taxon>Araneidae</taxon>
        <taxon>Araneus</taxon>
    </lineage>
</organism>
<dbReference type="EMBL" id="BGPR01001564">
    <property type="protein sequence ID" value="GBM56788.1"/>
    <property type="molecule type" value="Genomic_DNA"/>
</dbReference>
<dbReference type="Pfam" id="PF22486">
    <property type="entry name" value="MATH_2"/>
    <property type="match status" value="1"/>
</dbReference>
<dbReference type="Gene3D" id="1.25.40.420">
    <property type="match status" value="1"/>
</dbReference>
<evidence type="ECO:0000259" key="2">
    <source>
        <dbReference type="PROSITE" id="PS50144"/>
    </source>
</evidence>
<reference evidence="3 4" key="1">
    <citation type="journal article" date="2019" name="Sci. Rep.">
        <title>Orb-weaving spider Araneus ventricosus genome elucidates the spidroin gene catalogue.</title>
        <authorList>
            <person name="Kono N."/>
            <person name="Nakamura H."/>
            <person name="Ohtoshi R."/>
            <person name="Moran D.A.P."/>
            <person name="Shinohara A."/>
            <person name="Yoshida Y."/>
            <person name="Fujiwara M."/>
            <person name="Mori M."/>
            <person name="Tomita M."/>
            <person name="Arakawa K."/>
        </authorList>
    </citation>
    <scope>NUCLEOTIDE SEQUENCE [LARGE SCALE GENOMIC DNA]</scope>
</reference>
<dbReference type="PROSITE" id="PS50097">
    <property type="entry name" value="BTB"/>
    <property type="match status" value="1"/>
</dbReference>
<dbReference type="CDD" id="cd00121">
    <property type="entry name" value="MATH"/>
    <property type="match status" value="1"/>
</dbReference>
<evidence type="ECO:0000259" key="1">
    <source>
        <dbReference type="PROSITE" id="PS50097"/>
    </source>
</evidence>
<dbReference type="OrthoDB" id="6435871at2759"/>
<keyword evidence="4" id="KW-1185">Reference proteome</keyword>
<proteinExistence type="predicted"/>
<evidence type="ECO:0000313" key="3">
    <source>
        <dbReference type="EMBL" id="GBM56788.1"/>
    </source>
</evidence>
<dbReference type="Gene3D" id="2.60.210.10">
    <property type="entry name" value="Apoptosis, Tumor Necrosis Factor Receptor Associated Protein 2, Chain A"/>
    <property type="match status" value="1"/>
</dbReference>
<dbReference type="CDD" id="cd18186">
    <property type="entry name" value="BTB_POZ_ZBTB_KLHL-like"/>
    <property type="match status" value="1"/>
</dbReference>
<sequence length="512" mass="57953">MNNGRKECTFLWFIENYSYCWHKNGEDLISPEFTADGFEGTAWYLELSPRGDRQEAEGYISIFLLRSRVDDGPVDFTVKYEMSVLAADGLSTRLHGERTFAKGNGRGRNKFVPMDKILLHRKADYLPQDTLSVRCKIWRGEGNVQEVNEIAARTRIGIEEISFLHLTESFSKLEPNEKKTIQIKSPSKKHCALTSSLYFIEDSSEGKVMVEITPSAKNHILAKCKLFLLDRSGKKIECGEADNRLDATRKDIQNLPLSLTRQAILNGESDFLPEDNLSLSCDCVFSAGVECEKIERTLYEKPFVACSQISSDDQSKGIYNAAQKLSACPSALDDLKAIYNNQLLTDVELKTKTKSFPAHKIWLCARSPVFKTMLTSDVREKNSNLIPIDDLEDDTVQQLLLFLYTDKLEKLCWESTIKLYYAGDKYQVEKLKVICSSFLVDNVSTTSASELLLLADTHSDSDLKEAVEDFILKHEEQVFGSEEWKKFTEVNSQLALKTMLLKYRGGDCEGTG</sequence>
<dbReference type="Gene3D" id="3.30.710.10">
    <property type="entry name" value="Potassium Channel Kv1.1, Chain A"/>
    <property type="match status" value="1"/>
</dbReference>
<dbReference type="SMART" id="SM00225">
    <property type="entry name" value="BTB"/>
    <property type="match status" value="1"/>
</dbReference>
<dbReference type="InterPro" id="IPR011333">
    <property type="entry name" value="SKP1/BTB/POZ_sf"/>
</dbReference>
<dbReference type="GO" id="GO:0030163">
    <property type="term" value="P:protein catabolic process"/>
    <property type="evidence" value="ECO:0007669"/>
    <property type="project" value="UniProtKB-ARBA"/>
</dbReference>
<gene>
    <name evidence="3" type="primary">Tdpoz3_14</name>
    <name evidence="3" type="ORF">AVEN_38353_1</name>
</gene>
<accession>A0A4Y2GW88</accession>
<comment type="caution">
    <text evidence="3">The sequence shown here is derived from an EMBL/GenBank/DDBJ whole genome shotgun (WGS) entry which is preliminary data.</text>
</comment>
<protein>
    <submittedName>
        <fullName evidence="3">TD and POZ domain-containing protein 3</fullName>
    </submittedName>
</protein>
<dbReference type="AlphaFoldDB" id="A0A4Y2GW88"/>
<name>A0A4Y2GW88_ARAVE</name>
<dbReference type="Proteomes" id="UP000499080">
    <property type="component" value="Unassembled WGS sequence"/>
</dbReference>
<dbReference type="SUPFAM" id="SSF49599">
    <property type="entry name" value="TRAF domain-like"/>
    <property type="match status" value="1"/>
</dbReference>
<dbReference type="PANTHER" id="PTHR24413">
    <property type="entry name" value="SPECKLE-TYPE POZ PROTEIN"/>
    <property type="match status" value="1"/>
</dbReference>
<dbReference type="Pfam" id="PF00651">
    <property type="entry name" value="BTB"/>
    <property type="match status" value="1"/>
</dbReference>
<dbReference type="SUPFAM" id="SSF54695">
    <property type="entry name" value="POZ domain"/>
    <property type="match status" value="1"/>
</dbReference>
<dbReference type="PROSITE" id="PS50144">
    <property type="entry name" value="MATH"/>
    <property type="match status" value="1"/>
</dbReference>
<dbReference type="InterPro" id="IPR000210">
    <property type="entry name" value="BTB/POZ_dom"/>
</dbReference>
<feature type="domain" description="BTB" evidence="1">
    <location>
        <begin position="345"/>
        <end position="409"/>
    </location>
</feature>
<evidence type="ECO:0000313" key="4">
    <source>
        <dbReference type="Proteomes" id="UP000499080"/>
    </source>
</evidence>
<dbReference type="InterPro" id="IPR008974">
    <property type="entry name" value="TRAF-like"/>
</dbReference>
<dbReference type="InterPro" id="IPR002083">
    <property type="entry name" value="MATH/TRAF_dom"/>
</dbReference>